<dbReference type="SMART" id="SM00895">
    <property type="entry name" value="FCD"/>
    <property type="match status" value="1"/>
</dbReference>
<keyword evidence="2" id="KW-0238">DNA-binding</keyword>
<accession>A0ABT2NNZ1</accession>
<evidence type="ECO:0000313" key="6">
    <source>
        <dbReference type="Proteomes" id="UP001205601"/>
    </source>
</evidence>
<evidence type="ECO:0000256" key="1">
    <source>
        <dbReference type="ARBA" id="ARBA00023015"/>
    </source>
</evidence>
<comment type="caution">
    <text evidence="5">The sequence shown here is derived from an EMBL/GenBank/DDBJ whole genome shotgun (WGS) entry which is preliminary data.</text>
</comment>
<dbReference type="InterPro" id="IPR000524">
    <property type="entry name" value="Tscrpt_reg_HTH_GntR"/>
</dbReference>
<keyword evidence="6" id="KW-1185">Reference proteome</keyword>
<dbReference type="InterPro" id="IPR036388">
    <property type="entry name" value="WH-like_DNA-bd_sf"/>
</dbReference>
<dbReference type="Gene3D" id="1.10.10.10">
    <property type="entry name" value="Winged helix-like DNA-binding domain superfamily/Winged helix DNA-binding domain"/>
    <property type="match status" value="1"/>
</dbReference>
<dbReference type="CDD" id="cd07377">
    <property type="entry name" value="WHTH_GntR"/>
    <property type="match status" value="1"/>
</dbReference>
<keyword evidence="1" id="KW-0805">Transcription regulation</keyword>
<dbReference type="PANTHER" id="PTHR43537:SF53">
    <property type="entry name" value="HTH-TYPE TRANSCRIPTIONAL REPRESSOR NANR"/>
    <property type="match status" value="1"/>
</dbReference>
<evidence type="ECO:0000313" key="5">
    <source>
        <dbReference type="EMBL" id="MCT8329284.1"/>
    </source>
</evidence>
<dbReference type="SUPFAM" id="SSF48008">
    <property type="entry name" value="GntR ligand-binding domain-like"/>
    <property type="match status" value="1"/>
</dbReference>
<keyword evidence="3" id="KW-0804">Transcription</keyword>
<evidence type="ECO:0000259" key="4">
    <source>
        <dbReference type="PROSITE" id="PS50949"/>
    </source>
</evidence>
<dbReference type="EMBL" id="JAOCQF010000001">
    <property type="protein sequence ID" value="MCT8329284.1"/>
    <property type="molecule type" value="Genomic_DNA"/>
</dbReference>
<reference evidence="6" key="1">
    <citation type="submission" date="2023-07" db="EMBL/GenBank/DDBJ databases">
        <title>Defluviimonas sediminis sp. nov., isolated from mangrove sediment.</title>
        <authorList>
            <person name="Liu L."/>
            <person name="Li J."/>
            <person name="Huang Y."/>
            <person name="Pan J."/>
            <person name="Li M."/>
        </authorList>
    </citation>
    <scope>NUCLEOTIDE SEQUENCE [LARGE SCALE GENOMIC DNA]</scope>
    <source>
        <strain evidence="6">FT324</strain>
    </source>
</reference>
<dbReference type="InterPro" id="IPR008920">
    <property type="entry name" value="TF_FadR/GntR_C"/>
</dbReference>
<dbReference type="SUPFAM" id="SSF46785">
    <property type="entry name" value="Winged helix' DNA-binding domain"/>
    <property type="match status" value="1"/>
</dbReference>
<dbReference type="InterPro" id="IPR036390">
    <property type="entry name" value="WH_DNA-bd_sf"/>
</dbReference>
<dbReference type="InterPro" id="IPR011711">
    <property type="entry name" value="GntR_C"/>
</dbReference>
<sequence length="245" mass="26931">MTLAGPTIDRFPDAEEVAEEDIVEQIYEAVVEQRLPPGTKLSEAALCKAFGVGRMRVRRSLLLLASREVVELHSNRGAFVARPTPEQAREVFEARLAIEPNVTRLAVERATAADIDALDRHLLSEAQAHTEGNRRDAIRLSGQFHTLLAQIAGNGVMLRMVKELITRTSLIIGIFGAPGVSNCRDDDHADLVAAFRERDGERAARIMDAHLRHIQAHVDLKSAHRSKVDLLSVFAPQARAGTNQG</sequence>
<dbReference type="Gene3D" id="1.20.120.530">
    <property type="entry name" value="GntR ligand-binding domain-like"/>
    <property type="match status" value="1"/>
</dbReference>
<organism evidence="5 6">
    <name type="scientific">Albidovulum sediminis</name>
    <dbReference type="NCBI Taxonomy" id="3066345"/>
    <lineage>
        <taxon>Bacteria</taxon>
        <taxon>Pseudomonadati</taxon>
        <taxon>Pseudomonadota</taxon>
        <taxon>Alphaproteobacteria</taxon>
        <taxon>Rhodobacterales</taxon>
        <taxon>Paracoccaceae</taxon>
        <taxon>Albidovulum</taxon>
    </lineage>
</organism>
<dbReference type="SMART" id="SM00345">
    <property type="entry name" value="HTH_GNTR"/>
    <property type="match status" value="1"/>
</dbReference>
<dbReference type="Proteomes" id="UP001205601">
    <property type="component" value="Unassembled WGS sequence"/>
</dbReference>
<proteinExistence type="predicted"/>
<dbReference type="RefSeq" id="WP_261494700.1">
    <property type="nucleotide sequence ID" value="NZ_JAOCQF010000001.1"/>
</dbReference>
<dbReference type="PANTHER" id="PTHR43537">
    <property type="entry name" value="TRANSCRIPTIONAL REGULATOR, GNTR FAMILY"/>
    <property type="match status" value="1"/>
</dbReference>
<protein>
    <submittedName>
        <fullName evidence="5">GntR family transcriptional regulator</fullName>
    </submittedName>
</protein>
<dbReference type="Pfam" id="PF07729">
    <property type="entry name" value="FCD"/>
    <property type="match status" value="1"/>
</dbReference>
<dbReference type="Pfam" id="PF00392">
    <property type="entry name" value="GntR"/>
    <property type="match status" value="1"/>
</dbReference>
<evidence type="ECO:0000256" key="3">
    <source>
        <dbReference type="ARBA" id="ARBA00023163"/>
    </source>
</evidence>
<name>A0ABT2NNZ1_9RHOB</name>
<gene>
    <name evidence="5" type="ORF">N5I32_07145</name>
</gene>
<evidence type="ECO:0000256" key="2">
    <source>
        <dbReference type="ARBA" id="ARBA00023125"/>
    </source>
</evidence>
<dbReference type="PROSITE" id="PS50949">
    <property type="entry name" value="HTH_GNTR"/>
    <property type="match status" value="1"/>
</dbReference>
<feature type="domain" description="HTH gntR-type" evidence="4">
    <location>
        <begin position="16"/>
        <end position="83"/>
    </location>
</feature>